<feature type="region of interest" description="Disordered" evidence="1">
    <location>
        <begin position="154"/>
        <end position="288"/>
    </location>
</feature>
<proteinExistence type="predicted"/>
<evidence type="ECO:0000313" key="3">
    <source>
        <dbReference type="Proteomes" id="UP000201190"/>
    </source>
</evidence>
<dbReference type="EMBL" id="KP752043">
    <property type="protein sequence ID" value="AKC91720.1"/>
    <property type="molecule type" value="Genomic_DNA"/>
</dbReference>
<feature type="region of interest" description="Disordered" evidence="1">
    <location>
        <begin position="1"/>
        <end position="35"/>
    </location>
</feature>
<dbReference type="Proteomes" id="UP000201190">
    <property type="component" value="Segment"/>
</dbReference>
<keyword evidence="3" id="KW-1185">Reference proteome</keyword>
<sequence>MNSKRKSVTGAFRKNVNTNEEKSSKQSKKNKTNAGAVAHLIDTSANAVKPTTDAAAPTPVFVNASADNIIDFNNEQSDPTNENVASPISSSSADYLTSADVASKKHKLSKNPLQLLKNIINKPSAQTIAVNSDVVADSTSMNFNNELPLYPESVGSLTTTTTPPSAISKKTPEYYNNSDDDDDNDIYNDNQNFTNRYYKENNEGPAAKRPDIRSNEKNETRSDVAVGGGGGASSLSSPSFFRTNNSNSNEMYKENQRFSNRFTRSRDENEGKNKRTADGAPTTTSLERAPSPIIVHVAAPMLTPLSHFAYNDVHHIQHNIDQLKRYLRKSLQFPKDYPLQSLYLYSNGYSADKLDFKDLMIHLLMCPVKKQNFNNFFAMIRSLYSNFTQNLSALTETTVNVNYSVGQSRLHELLTTFVNACVNRYSEQFTVAIKSYCNANAASDSVFSTATKKLLLFRINQTHEKLTNAFNSKMIALESQTFYKYTDNNDVNQRSNFNTYHNINGKRELYPAKIKVKIVKINLVI</sequence>
<name>A0A0E3URC5_9ABAC</name>
<feature type="compositionally biased region" description="Polar residues" evidence="1">
    <location>
        <begin position="155"/>
        <end position="165"/>
    </location>
</feature>
<dbReference type="RefSeq" id="YP_009133303.1">
    <property type="nucleotide sequence ID" value="NC_026922.1"/>
</dbReference>
<feature type="region of interest" description="Disordered" evidence="1">
    <location>
        <begin position="72"/>
        <end position="92"/>
    </location>
</feature>
<reference evidence="2 3" key="1">
    <citation type="journal article" date="2015" name="Genome Announc.">
        <title>Genome Sequence of an Alphabaculovirus Isolated from the Oak Looper, Lambdina fiscellaria, Contains a Putative 2-Kilobase-Pair Transposable Element Encoding a Transposase and a FLYWCH Domain-Containing Protein.</title>
        <authorList>
            <person name="Rohrmann G.F."/>
            <person name="Erlandson M.A."/>
            <person name="Theilmann D.A."/>
        </authorList>
    </citation>
    <scope>NUCLEOTIDE SEQUENCE [LARGE SCALE GENOMIC DNA]</scope>
    <source>
        <strain evidence="2">GR15</strain>
    </source>
</reference>
<feature type="compositionally biased region" description="Basic and acidic residues" evidence="1">
    <location>
        <begin position="197"/>
        <end position="222"/>
    </location>
</feature>
<organism evidence="2 3">
    <name type="scientific">Lambdina fiscellaria nucleopolyhedrovirus</name>
    <dbReference type="NCBI Taxonomy" id="1642929"/>
    <lineage>
        <taxon>Viruses</taxon>
        <taxon>Viruses incertae sedis</taxon>
        <taxon>Naldaviricetes</taxon>
        <taxon>Lefavirales</taxon>
        <taxon>Baculoviridae</taxon>
        <taxon>Alphabaculovirus</taxon>
        <taxon>Alphabaculovirus lafiscellariae</taxon>
    </lineage>
</organism>
<dbReference type="KEGG" id="vg:24170924"/>
<dbReference type="GeneID" id="24170924"/>
<evidence type="ECO:0000313" key="2">
    <source>
        <dbReference type="EMBL" id="AKC91720.1"/>
    </source>
</evidence>
<evidence type="ECO:0000256" key="1">
    <source>
        <dbReference type="SAM" id="MobiDB-lite"/>
    </source>
</evidence>
<feature type="compositionally biased region" description="Polar residues" evidence="1">
    <location>
        <begin position="240"/>
        <end position="250"/>
    </location>
</feature>
<feature type="compositionally biased region" description="Basic and acidic residues" evidence="1">
    <location>
        <begin position="264"/>
        <end position="277"/>
    </location>
</feature>
<accession>A0A0E3URC5</accession>
<protein>
    <submittedName>
        <fullName evidence="2">Uncharacterized protein</fullName>
    </submittedName>
</protein>